<organism evidence="9 10">
    <name type="scientific">Tianweitania populi</name>
    <dbReference type="NCBI Taxonomy" id="1607949"/>
    <lineage>
        <taxon>Bacteria</taxon>
        <taxon>Pseudomonadati</taxon>
        <taxon>Pseudomonadota</taxon>
        <taxon>Alphaproteobacteria</taxon>
        <taxon>Hyphomicrobiales</taxon>
        <taxon>Phyllobacteriaceae</taxon>
        <taxon>Tianweitania</taxon>
    </lineage>
</organism>
<feature type="transmembrane region" description="Helical" evidence="7">
    <location>
        <begin position="152"/>
        <end position="176"/>
    </location>
</feature>
<keyword evidence="5 7" id="KW-1133">Transmembrane helix</keyword>
<keyword evidence="9" id="KW-0808">Transferase</keyword>
<feature type="transmembrane region" description="Helical" evidence="7">
    <location>
        <begin position="87"/>
        <end position="104"/>
    </location>
</feature>
<dbReference type="RefSeq" id="WP_244641456.1">
    <property type="nucleotide sequence ID" value="NZ_BMZQ01000002.1"/>
</dbReference>
<evidence type="ECO:0000256" key="7">
    <source>
        <dbReference type="SAM" id="Phobius"/>
    </source>
</evidence>
<feature type="transmembrane region" description="Helical" evidence="7">
    <location>
        <begin position="283"/>
        <end position="303"/>
    </location>
</feature>
<feature type="transmembrane region" description="Helical" evidence="7">
    <location>
        <begin position="58"/>
        <end position="75"/>
    </location>
</feature>
<dbReference type="GO" id="GO:0016413">
    <property type="term" value="F:O-acetyltransferase activity"/>
    <property type="evidence" value="ECO:0007669"/>
    <property type="project" value="TreeGrafter"/>
</dbReference>
<name>A0A8J3DR78_9HYPH</name>
<keyword evidence="4 7" id="KW-0812">Transmembrane</keyword>
<feature type="transmembrane region" description="Helical" evidence="7">
    <location>
        <begin position="323"/>
        <end position="342"/>
    </location>
</feature>
<keyword evidence="10" id="KW-1185">Reference proteome</keyword>
<comment type="similarity">
    <text evidence="2">Belongs to the acyltransferase 3 family.</text>
</comment>
<gene>
    <name evidence="9" type="ORF">GCM10016234_25370</name>
</gene>
<proteinExistence type="inferred from homology"/>
<keyword evidence="6 7" id="KW-0472">Membrane</keyword>
<evidence type="ECO:0000256" key="2">
    <source>
        <dbReference type="ARBA" id="ARBA00007400"/>
    </source>
</evidence>
<evidence type="ECO:0000256" key="4">
    <source>
        <dbReference type="ARBA" id="ARBA00022692"/>
    </source>
</evidence>
<dbReference type="AlphaFoldDB" id="A0A8J3DR78"/>
<keyword evidence="9" id="KW-0012">Acyltransferase</keyword>
<comment type="caution">
    <text evidence="9">The sequence shown here is derived from an EMBL/GenBank/DDBJ whole genome shotgun (WGS) entry which is preliminary data.</text>
</comment>
<feature type="transmembrane region" description="Helical" evidence="7">
    <location>
        <begin position="246"/>
        <end position="271"/>
    </location>
</feature>
<feature type="transmembrane region" description="Helical" evidence="7">
    <location>
        <begin position="207"/>
        <end position="226"/>
    </location>
</feature>
<dbReference type="PANTHER" id="PTHR40074:SF4">
    <property type="entry name" value="INNER MEMBRANE PROTEIN YCFT"/>
    <property type="match status" value="1"/>
</dbReference>
<keyword evidence="3" id="KW-1003">Cell membrane</keyword>
<evidence type="ECO:0000256" key="3">
    <source>
        <dbReference type="ARBA" id="ARBA00022475"/>
    </source>
</evidence>
<evidence type="ECO:0000313" key="9">
    <source>
        <dbReference type="EMBL" id="GHD16834.1"/>
    </source>
</evidence>
<protein>
    <submittedName>
        <fullName evidence="9">Acyltransferase</fullName>
    </submittedName>
</protein>
<dbReference type="InterPro" id="IPR002656">
    <property type="entry name" value="Acyl_transf_3_dom"/>
</dbReference>
<accession>A0A8J3DR78</accession>
<dbReference type="EMBL" id="BMZQ01000002">
    <property type="protein sequence ID" value="GHD16834.1"/>
    <property type="molecule type" value="Genomic_DNA"/>
</dbReference>
<comment type="subcellular location">
    <subcellularLocation>
        <location evidence="1">Cell membrane</location>
        <topology evidence="1">Multi-pass membrane protein</topology>
    </subcellularLocation>
</comment>
<reference evidence="9" key="1">
    <citation type="journal article" date="2014" name="Int. J. Syst. Evol. Microbiol.">
        <title>Complete genome sequence of Corynebacterium casei LMG S-19264T (=DSM 44701T), isolated from a smear-ripened cheese.</title>
        <authorList>
            <consortium name="US DOE Joint Genome Institute (JGI-PGF)"/>
            <person name="Walter F."/>
            <person name="Albersmeier A."/>
            <person name="Kalinowski J."/>
            <person name="Ruckert C."/>
        </authorList>
    </citation>
    <scope>NUCLEOTIDE SEQUENCE</scope>
    <source>
        <strain evidence="9">KCTC 42249</strain>
    </source>
</reference>
<sequence length="373" mass="40937">MEEALEMAATGTERVDWVDTAKGLCIIFVVMVHAVLGVELAAGEQGWMHHVVTWARPFRMPDFFMISGLFLSLTIDRPWRRYLDRKVVHFAYFYVLWLAIQFAFKAPGMAMEEGAGSALTNFLLSFVQPFGTLWFIYVLPIFFVVARLLKGVPVAIVLLAAAVLEILPIYTGWLVLDEFCSRFVYFYAGYALAPWIFALADKVRAKPATVLGFLAVWAGMEAVLVFTPVPARLYPLVAHEIGHTGAIGGVAELPVVSLILGFLGACAVAAVGTLLSRLAVMRWLTWLGAHSIVVYLAFFLPMATTRAVLLKLGVIGDVGTMGVLVTAAGVLGPVILYLLVQWSGFGRWLFKRPAWASIEHTSAKAERPIAVAE</sequence>
<dbReference type="Pfam" id="PF01757">
    <property type="entry name" value="Acyl_transf_3"/>
    <property type="match status" value="1"/>
</dbReference>
<evidence type="ECO:0000256" key="5">
    <source>
        <dbReference type="ARBA" id="ARBA00022989"/>
    </source>
</evidence>
<feature type="domain" description="Acyltransferase 3" evidence="8">
    <location>
        <begin position="16"/>
        <end position="337"/>
    </location>
</feature>
<feature type="transmembrane region" description="Helical" evidence="7">
    <location>
        <begin position="21"/>
        <end position="38"/>
    </location>
</feature>
<reference evidence="9" key="2">
    <citation type="submission" date="2020-09" db="EMBL/GenBank/DDBJ databases">
        <authorList>
            <person name="Sun Q."/>
            <person name="Kim S."/>
        </authorList>
    </citation>
    <scope>NUCLEOTIDE SEQUENCE</scope>
    <source>
        <strain evidence="9">KCTC 42249</strain>
    </source>
</reference>
<feature type="transmembrane region" description="Helical" evidence="7">
    <location>
        <begin position="182"/>
        <end position="200"/>
    </location>
</feature>
<feature type="transmembrane region" description="Helical" evidence="7">
    <location>
        <begin position="124"/>
        <end position="145"/>
    </location>
</feature>
<dbReference type="GO" id="GO:0009246">
    <property type="term" value="P:enterobacterial common antigen biosynthetic process"/>
    <property type="evidence" value="ECO:0007669"/>
    <property type="project" value="TreeGrafter"/>
</dbReference>
<evidence type="ECO:0000256" key="6">
    <source>
        <dbReference type="ARBA" id="ARBA00023136"/>
    </source>
</evidence>
<evidence type="ECO:0000259" key="8">
    <source>
        <dbReference type="Pfam" id="PF01757"/>
    </source>
</evidence>
<evidence type="ECO:0000256" key="1">
    <source>
        <dbReference type="ARBA" id="ARBA00004651"/>
    </source>
</evidence>
<dbReference type="Proteomes" id="UP000630142">
    <property type="component" value="Unassembled WGS sequence"/>
</dbReference>
<evidence type="ECO:0000313" key="10">
    <source>
        <dbReference type="Proteomes" id="UP000630142"/>
    </source>
</evidence>
<dbReference type="GO" id="GO:0005886">
    <property type="term" value="C:plasma membrane"/>
    <property type="evidence" value="ECO:0007669"/>
    <property type="project" value="UniProtKB-SubCell"/>
</dbReference>
<dbReference type="PANTHER" id="PTHR40074">
    <property type="entry name" value="O-ACETYLTRANSFERASE WECH"/>
    <property type="match status" value="1"/>
</dbReference>